<feature type="modified residue" description="4-aspartylphosphate" evidence="2">
    <location>
        <position position="51"/>
    </location>
</feature>
<evidence type="ECO:0000313" key="5">
    <source>
        <dbReference type="Proteomes" id="UP000001520"/>
    </source>
</evidence>
<dbReference type="eggNOG" id="COG0745">
    <property type="taxonomic scope" value="Bacteria"/>
</dbReference>
<dbReference type="Pfam" id="PF00072">
    <property type="entry name" value="Response_reg"/>
    <property type="match status" value="1"/>
</dbReference>
<evidence type="ECO:0000256" key="2">
    <source>
        <dbReference type="PROSITE-ProRule" id="PRU00169"/>
    </source>
</evidence>
<dbReference type="InterPro" id="IPR036097">
    <property type="entry name" value="HisK_dim/P_sf"/>
</dbReference>
<dbReference type="OrthoDB" id="9781208at2"/>
<dbReference type="InterPro" id="IPR050595">
    <property type="entry name" value="Bact_response_regulator"/>
</dbReference>
<keyword evidence="5" id="KW-1185">Reference proteome</keyword>
<name>D3PCV3_DEFDS</name>
<dbReference type="SMART" id="SM00448">
    <property type="entry name" value="REC"/>
    <property type="match status" value="1"/>
</dbReference>
<dbReference type="RefSeq" id="WP_013007673.1">
    <property type="nucleotide sequence ID" value="NC_013939.1"/>
</dbReference>
<dbReference type="PANTHER" id="PTHR44591:SF3">
    <property type="entry name" value="RESPONSE REGULATORY DOMAIN-CONTAINING PROTEIN"/>
    <property type="match status" value="1"/>
</dbReference>
<evidence type="ECO:0000256" key="1">
    <source>
        <dbReference type="ARBA" id="ARBA00022553"/>
    </source>
</evidence>
<dbReference type="PANTHER" id="PTHR44591">
    <property type="entry name" value="STRESS RESPONSE REGULATOR PROTEIN 1"/>
    <property type="match status" value="1"/>
</dbReference>
<keyword evidence="1 2" id="KW-0597">Phosphoprotein</keyword>
<proteinExistence type="predicted"/>
<protein>
    <recommendedName>
        <fullName evidence="3">Response regulatory domain-containing protein</fullName>
    </recommendedName>
</protein>
<feature type="domain" description="Response regulatory" evidence="3">
    <location>
        <begin position="2"/>
        <end position="118"/>
    </location>
</feature>
<dbReference type="Proteomes" id="UP000001520">
    <property type="component" value="Chromosome"/>
</dbReference>
<reference evidence="4 5" key="1">
    <citation type="journal article" date="2010" name="DNA Res.">
        <title>Bacterial lifestyle in a deep-sea hydrothermal vent chimney revealed by the genome sequence of the thermophilic bacterium Deferribacter desulfuricans SSM1.</title>
        <authorList>
            <person name="Takaki Y."/>
            <person name="Shimamura S."/>
            <person name="Nakagawa S."/>
            <person name="Fukuhara Y."/>
            <person name="Horikawa H."/>
            <person name="Ankai A."/>
            <person name="Harada T."/>
            <person name="Hosoyama A."/>
            <person name="Oguchi A."/>
            <person name="Fukui S."/>
            <person name="Fujita N."/>
            <person name="Takami H."/>
            <person name="Takai K."/>
        </authorList>
    </citation>
    <scope>NUCLEOTIDE SEQUENCE [LARGE SCALE GENOMIC DNA]</scope>
    <source>
        <strain evidence="5">DSM 14783 / JCM 11476 / NBRC 101012 / SSM1</strain>
    </source>
</reference>
<sequence length="319" mass="37288">MKILYIEDNVNNLVLVKKILEPFFSEFLIAENGEEGLNILLNENPDVALIDLNLPDLSGFEILKRYKSSNLESTTVFIAISGYTDKHTIKDVFKAGFDGFVEKPVDVEKLYEYLINIHKTKNSEKKEISSTQKISQKINTVELWDEIIETISHELKTPITSLMIDISNNKIDKNKIMSFLNNYIKEIEELTSFLKNQYQIINGKRNFFFIDELISYLEQKYNINITHINSKKKIFHNYELIKYLFDIIVKNILSLTNKKYSITISTDEKNVNIIFEDCLDNKKLAMIDKNNYLMKIIEKLNAKIFTDQNNLFLILPIWG</sequence>
<dbReference type="HOGENOM" id="CLU_870743_0_0_0"/>
<dbReference type="InterPro" id="IPR011006">
    <property type="entry name" value="CheY-like_superfamily"/>
</dbReference>
<evidence type="ECO:0000313" key="4">
    <source>
        <dbReference type="EMBL" id="BAI80426.1"/>
    </source>
</evidence>
<dbReference type="KEGG" id="ddf:DEFDS_0954"/>
<dbReference type="AlphaFoldDB" id="D3PCV3"/>
<organism evidence="4 5">
    <name type="scientific">Deferribacter desulfuricans (strain DSM 14783 / JCM 11476 / NBRC 101012 / SSM1)</name>
    <dbReference type="NCBI Taxonomy" id="639282"/>
    <lineage>
        <taxon>Bacteria</taxon>
        <taxon>Pseudomonadati</taxon>
        <taxon>Deferribacterota</taxon>
        <taxon>Deferribacteres</taxon>
        <taxon>Deferribacterales</taxon>
        <taxon>Deferribacteraceae</taxon>
        <taxon>Deferribacter</taxon>
    </lineage>
</organism>
<dbReference type="eggNOG" id="COG0642">
    <property type="taxonomic scope" value="Bacteria"/>
</dbReference>
<dbReference type="EMBL" id="AP011529">
    <property type="protein sequence ID" value="BAI80426.1"/>
    <property type="molecule type" value="Genomic_DNA"/>
</dbReference>
<accession>D3PCV3</accession>
<dbReference type="CDD" id="cd17546">
    <property type="entry name" value="REC_hyHK_CKI1_RcsC-like"/>
    <property type="match status" value="1"/>
</dbReference>
<dbReference type="PROSITE" id="PS50110">
    <property type="entry name" value="RESPONSE_REGULATORY"/>
    <property type="match status" value="1"/>
</dbReference>
<dbReference type="GO" id="GO:0000155">
    <property type="term" value="F:phosphorelay sensor kinase activity"/>
    <property type="evidence" value="ECO:0007669"/>
    <property type="project" value="InterPro"/>
</dbReference>
<dbReference type="SUPFAM" id="SSF47384">
    <property type="entry name" value="Homodimeric domain of signal transducing histidine kinase"/>
    <property type="match status" value="1"/>
</dbReference>
<dbReference type="STRING" id="639282.DEFDS_0954"/>
<gene>
    <name evidence="4" type="ordered locus">DEFDS_0954</name>
</gene>
<dbReference type="Gene3D" id="3.40.50.2300">
    <property type="match status" value="1"/>
</dbReference>
<dbReference type="InterPro" id="IPR001789">
    <property type="entry name" value="Sig_transdc_resp-reg_receiver"/>
</dbReference>
<evidence type="ECO:0000259" key="3">
    <source>
        <dbReference type="PROSITE" id="PS50110"/>
    </source>
</evidence>
<dbReference type="SUPFAM" id="SSF52172">
    <property type="entry name" value="CheY-like"/>
    <property type="match status" value="1"/>
</dbReference>